<gene>
    <name evidence="2" type="ORF">BDV25DRAFT_142293</name>
</gene>
<dbReference type="Pfam" id="PF00144">
    <property type="entry name" value="Beta-lactamase"/>
    <property type="match status" value="1"/>
</dbReference>
<organism evidence="2 3">
    <name type="scientific">Aspergillus avenaceus</name>
    <dbReference type="NCBI Taxonomy" id="36643"/>
    <lineage>
        <taxon>Eukaryota</taxon>
        <taxon>Fungi</taxon>
        <taxon>Dikarya</taxon>
        <taxon>Ascomycota</taxon>
        <taxon>Pezizomycotina</taxon>
        <taxon>Eurotiomycetes</taxon>
        <taxon>Eurotiomycetidae</taxon>
        <taxon>Eurotiales</taxon>
        <taxon>Aspergillaceae</taxon>
        <taxon>Aspergillus</taxon>
        <taxon>Aspergillus subgen. Circumdati</taxon>
    </lineage>
</organism>
<feature type="domain" description="Beta-lactamase-related" evidence="1">
    <location>
        <begin position="24"/>
        <end position="394"/>
    </location>
</feature>
<protein>
    <submittedName>
        <fullName evidence="2">Beta-lactamase family protein</fullName>
    </submittedName>
</protein>
<proteinExistence type="predicted"/>
<keyword evidence="3" id="KW-1185">Reference proteome</keyword>
<dbReference type="AlphaFoldDB" id="A0A5N6TNF5"/>
<name>A0A5N6TNF5_ASPAV</name>
<dbReference type="PANTHER" id="PTHR43283:SF3">
    <property type="entry name" value="BETA-LACTAMASE FAMILY PROTEIN (AFU_ORTHOLOGUE AFUA_5G07500)"/>
    <property type="match status" value="1"/>
</dbReference>
<dbReference type="Gene3D" id="3.40.710.10">
    <property type="entry name" value="DD-peptidase/beta-lactamase superfamily"/>
    <property type="match status" value="1"/>
</dbReference>
<dbReference type="EMBL" id="ML742185">
    <property type="protein sequence ID" value="KAE8147903.1"/>
    <property type="molecule type" value="Genomic_DNA"/>
</dbReference>
<dbReference type="InterPro" id="IPR012338">
    <property type="entry name" value="Beta-lactam/transpept-like"/>
</dbReference>
<sequence length="416" mass="45566">MTKLSENTTAAMRAAIDETTSGASPSIPGLVYCAVNRDGDVFFHHTSGRRGVDSEEPMTLDTVFWMASCTKLITSIACMQMVEQGKLALDDVEQLETLAPELKAVQVLERNNDGGFRLVLKDRGITLRMLLSHTSGFGYAFEDLKLRDWSRPVGLDDFSGQRADVLHCPLVNQPGTKFQYGVGLDWAGVLVERVSQLSLEEYFQTHILKPLGISTITFFPSPEMIARLAYMHQRAQDGTLSVTDHINRSALLPCLPGMEKLRSCMGGAGCFGQPIEYCRIIATLLNDGTDPKSGTQLLKPATVKEIFTDQIPDKPRYCNEFTPSGKPLLANPCPLVPCADDLTEGWGLSFSLSHQQSSTGRAAGSGSWEGLANLFWFADRSNGVGAIIASQILPYGDLPVLTCMEAVEEMIYREIN</sequence>
<dbReference type="InterPro" id="IPR001466">
    <property type="entry name" value="Beta-lactam-related"/>
</dbReference>
<evidence type="ECO:0000259" key="1">
    <source>
        <dbReference type="Pfam" id="PF00144"/>
    </source>
</evidence>
<dbReference type="OrthoDB" id="428260at2759"/>
<reference evidence="2 3" key="1">
    <citation type="submission" date="2019-04" db="EMBL/GenBank/DDBJ databases">
        <title>Friends and foes A comparative genomics study of 23 Aspergillus species from section Flavi.</title>
        <authorList>
            <consortium name="DOE Joint Genome Institute"/>
            <person name="Kjaerbolling I."/>
            <person name="Vesth T."/>
            <person name="Frisvad J.C."/>
            <person name="Nybo J.L."/>
            <person name="Theobald S."/>
            <person name="Kildgaard S."/>
            <person name="Isbrandt T."/>
            <person name="Kuo A."/>
            <person name="Sato A."/>
            <person name="Lyhne E.K."/>
            <person name="Kogle M.E."/>
            <person name="Wiebenga A."/>
            <person name="Kun R.S."/>
            <person name="Lubbers R.J."/>
            <person name="Makela M.R."/>
            <person name="Barry K."/>
            <person name="Chovatia M."/>
            <person name="Clum A."/>
            <person name="Daum C."/>
            <person name="Haridas S."/>
            <person name="He G."/>
            <person name="LaButti K."/>
            <person name="Lipzen A."/>
            <person name="Mondo S."/>
            <person name="Riley R."/>
            <person name="Salamov A."/>
            <person name="Simmons B.A."/>
            <person name="Magnuson J.K."/>
            <person name="Henrissat B."/>
            <person name="Mortensen U.H."/>
            <person name="Larsen T.O."/>
            <person name="Devries R.P."/>
            <person name="Grigoriev I.V."/>
            <person name="Machida M."/>
            <person name="Baker S.E."/>
            <person name="Andersen M.R."/>
        </authorList>
    </citation>
    <scope>NUCLEOTIDE SEQUENCE [LARGE SCALE GENOMIC DNA]</scope>
    <source>
        <strain evidence="2 3">IBT 18842</strain>
    </source>
</reference>
<dbReference type="Proteomes" id="UP000325780">
    <property type="component" value="Unassembled WGS sequence"/>
</dbReference>
<dbReference type="PANTHER" id="PTHR43283">
    <property type="entry name" value="BETA-LACTAMASE-RELATED"/>
    <property type="match status" value="1"/>
</dbReference>
<evidence type="ECO:0000313" key="2">
    <source>
        <dbReference type="EMBL" id="KAE8147903.1"/>
    </source>
</evidence>
<accession>A0A5N6TNF5</accession>
<dbReference type="InterPro" id="IPR050789">
    <property type="entry name" value="Diverse_Enzym_Activities"/>
</dbReference>
<evidence type="ECO:0000313" key="3">
    <source>
        <dbReference type="Proteomes" id="UP000325780"/>
    </source>
</evidence>
<dbReference type="SUPFAM" id="SSF56601">
    <property type="entry name" value="beta-lactamase/transpeptidase-like"/>
    <property type="match status" value="1"/>
</dbReference>